<keyword evidence="3" id="KW-1003">Cell membrane</keyword>
<dbReference type="GO" id="GO:0008285">
    <property type="term" value="P:negative regulation of cell population proliferation"/>
    <property type="evidence" value="ECO:0007669"/>
    <property type="project" value="InterPro"/>
</dbReference>
<evidence type="ECO:0000256" key="6">
    <source>
        <dbReference type="ARBA" id="ARBA00023136"/>
    </source>
</evidence>
<dbReference type="InterPro" id="IPR012552">
    <property type="entry name" value="DVL"/>
</dbReference>
<gene>
    <name evidence="9" type="primary">LOC105171589</name>
</gene>
<keyword evidence="2" id="KW-0217">Developmental protein</keyword>
<dbReference type="InterPro" id="IPR051525">
    <property type="entry name" value="DVL_RTFL_regulatory"/>
</dbReference>
<sequence>MGKRFGKWRRMVKQLRGKLYIMRVCITMLLCWDDKYS</sequence>
<dbReference type="AlphaFoldDB" id="A0A6I9U369"/>
<comment type="subcellular location">
    <subcellularLocation>
        <location evidence="1">Cell membrane</location>
        <topology evidence="1">Single-pass membrane protein</topology>
    </subcellularLocation>
</comment>
<evidence type="ECO:0000313" key="8">
    <source>
        <dbReference type="Proteomes" id="UP000504604"/>
    </source>
</evidence>
<dbReference type="GeneID" id="105171589"/>
<dbReference type="Pfam" id="PF08137">
    <property type="entry name" value="DVL"/>
    <property type="match status" value="1"/>
</dbReference>
<evidence type="ECO:0000256" key="5">
    <source>
        <dbReference type="ARBA" id="ARBA00022989"/>
    </source>
</evidence>
<keyword evidence="4" id="KW-0812">Transmembrane</keyword>
<dbReference type="OrthoDB" id="602011at2759"/>
<evidence type="ECO:0000256" key="3">
    <source>
        <dbReference type="ARBA" id="ARBA00022475"/>
    </source>
</evidence>
<keyword evidence="8" id="KW-1185">Reference proteome</keyword>
<keyword evidence="6" id="KW-0472">Membrane</keyword>
<keyword evidence="5" id="KW-1133">Transmembrane helix</keyword>
<evidence type="ECO:0000313" key="9">
    <source>
        <dbReference type="RefSeq" id="XP_011091052.1"/>
    </source>
</evidence>
<evidence type="ECO:0000256" key="1">
    <source>
        <dbReference type="ARBA" id="ARBA00004162"/>
    </source>
</evidence>
<dbReference type="GO" id="GO:0048367">
    <property type="term" value="P:shoot system development"/>
    <property type="evidence" value="ECO:0007669"/>
    <property type="project" value="UniProtKB-ARBA"/>
</dbReference>
<organism evidence="8 9">
    <name type="scientific">Sesamum indicum</name>
    <name type="common">Oriental sesame</name>
    <name type="synonym">Sesamum orientale</name>
    <dbReference type="NCBI Taxonomy" id="4182"/>
    <lineage>
        <taxon>Eukaryota</taxon>
        <taxon>Viridiplantae</taxon>
        <taxon>Streptophyta</taxon>
        <taxon>Embryophyta</taxon>
        <taxon>Tracheophyta</taxon>
        <taxon>Spermatophyta</taxon>
        <taxon>Magnoliopsida</taxon>
        <taxon>eudicotyledons</taxon>
        <taxon>Gunneridae</taxon>
        <taxon>Pentapetalae</taxon>
        <taxon>asterids</taxon>
        <taxon>lamiids</taxon>
        <taxon>Lamiales</taxon>
        <taxon>Pedaliaceae</taxon>
        <taxon>Sesamum</taxon>
    </lineage>
</organism>
<dbReference type="InParanoid" id="A0A6I9U369"/>
<name>A0A6I9U369_SESIN</name>
<protein>
    <submittedName>
        <fullName evidence="9">Uncharacterized protein LOC105171589</fullName>
    </submittedName>
</protein>
<evidence type="ECO:0000256" key="4">
    <source>
        <dbReference type="ARBA" id="ARBA00022692"/>
    </source>
</evidence>
<evidence type="ECO:0000256" key="7">
    <source>
        <dbReference type="ARBA" id="ARBA00024340"/>
    </source>
</evidence>
<reference evidence="9" key="1">
    <citation type="submission" date="2025-08" db="UniProtKB">
        <authorList>
            <consortium name="RefSeq"/>
        </authorList>
    </citation>
    <scope>IDENTIFICATION</scope>
</reference>
<evidence type="ECO:0000256" key="2">
    <source>
        <dbReference type="ARBA" id="ARBA00022473"/>
    </source>
</evidence>
<dbReference type="RefSeq" id="XP_011091052.1">
    <property type="nucleotide sequence ID" value="XM_011092750.2"/>
</dbReference>
<dbReference type="KEGG" id="sind:105171589"/>
<proteinExistence type="inferred from homology"/>
<dbReference type="Proteomes" id="UP000504604">
    <property type="component" value="Linkage group LG10"/>
</dbReference>
<comment type="similarity">
    <text evidence="7">Belongs to the DVL/RTFL small polypeptides family.</text>
</comment>
<accession>A0A6I9U369</accession>
<dbReference type="GO" id="GO:0005886">
    <property type="term" value="C:plasma membrane"/>
    <property type="evidence" value="ECO:0007669"/>
    <property type="project" value="UniProtKB-SubCell"/>
</dbReference>
<dbReference type="PANTHER" id="PTHR33102">
    <property type="entry name" value="DVL19-RELATED-RELATED"/>
    <property type="match status" value="1"/>
</dbReference>